<dbReference type="InterPro" id="IPR013320">
    <property type="entry name" value="ConA-like_dom_sf"/>
</dbReference>
<evidence type="ECO:0000256" key="8">
    <source>
        <dbReference type="SAM" id="SignalP"/>
    </source>
</evidence>
<proteinExistence type="inferred from homology"/>
<dbReference type="RefSeq" id="WP_306390081.1">
    <property type="nucleotide sequence ID" value="NZ_JAVCAP010000021.1"/>
</dbReference>
<dbReference type="EMBL" id="JAVCAP010000021">
    <property type="protein sequence ID" value="MDP8568207.1"/>
    <property type="molecule type" value="Genomic_DNA"/>
</dbReference>
<dbReference type="InterPro" id="IPR018765">
    <property type="entry name" value="DUF2341"/>
</dbReference>
<organism evidence="11 12">
    <name type="scientific">Methylophilus aquaticus</name>
    <dbReference type="NCBI Taxonomy" id="1971610"/>
    <lineage>
        <taxon>Bacteria</taxon>
        <taxon>Pseudomonadati</taxon>
        <taxon>Pseudomonadota</taxon>
        <taxon>Betaproteobacteria</taxon>
        <taxon>Nitrosomonadales</taxon>
        <taxon>Methylophilaceae</taxon>
        <taxon>Methylophilus</taxon>
    </lineage>
</organism>
<keyword evidence="12" id="KW-1185">Reference proteome</keyword>
<dbReference type="PANTHER" id="PTHR30625">
    <property type="entry name" value="PROTEIN TOLQ"/>
    <property type="match status" value="1"/>
</dbReference>
<dbReference type="Pfam" id="PF10102">
    <property type="entry name" value="DUF2341"/>
    <property type="match status" value="1"/>
</dbReference>
<evidence type="ECO:0000256" key="4">
    <source>
        <dbReference type="ARBA" id="ARBA00022989"/>
    </source>
</evidence>
<evidence type="ECO:0000313" key="11">
    <source>
        <dbReference type="EMBL" id="MDP8568207.1"/>
    </source>
</evidence>
<dbReference type="Proteomes" id="UP001225906">
    <property type="component" value="Unassembled WGS sequence"/>
</dbReference>
<feature type="domain" description="MotA/TolQ/ExbB proton channel" evidence="9">
    <location>
        <begin position="435"/>
        <end position="542"/>
    </location>
</feature>
<comment type="similarity">
    <text evidence="6">Belongs to the exbB/tolQ family.</text>
</comment>
<keyword evidence="2" id="KW-1003">Cell membrane</keyword>
<feature type="signal peptide" evidence="8">
    <location>
        <begin position="1"/>
        <end position="23"/>
    </location>
</feature>
<evidence type="ECO:0000256" key="2">
    <source>
        <dbReference type="ARBA" id="ARBA00022475"/>
    </source>
</evidence>
<evidence type="ECO:0000256" key="3">
    <source>
        <dbReference type="ARBA" id="ARBA00022692"/>
    </source>
</evidence>
<evidence type="ECO:0000256" key="6">
    <source>
        <dbReference type="RuleBase" id="RU004057"/>
    </source>
</evidence>
<name>A0ABT9JUG6_9PROT</name>
<feature type="transmembrane region" description="Helical" evidence="7">
    <location>
        <begin position="354"/>
        <end position="371"/>
    </location>
</feature>
<dbReference type="SUPFAM" id="SSF49899">
    <property type="entry name" value="Concanavalin A-like lectins/glucanases"/>
    <property type="match status" value="1"/>
</dbReference>
<feature type="chain" id="PRO_5046745002" evidence="8">
    <location>
        <begin position="24"/>
        <end position="559"/>
    </location>
</feature>
<gene>
    <name evidence="11" type="ORF">Q9291_10145</name>
</gene>
<keyword evidence="3 7" id="KW-0812">Transmembrane</keyword>
<dbReference type="InterPro" id="IPR050790">
    <property type="entry name" value="ExbB/TolQ_transport"/>
</dbReference>
<feature type="transmembrane region" description="Helical" evidence="7">
    <location>
        <begin position="501"/>
        <end position="525"/>
    </location>
</feature>
<keyword evidence="6" id="KW-0813">Transport</keyword>
<evidence type="ECO:0000256" key="7">
    <source>
        <dbReference type="SAM" id="Phobius"/>
    </source>
</evidence>
<sequence length="559" mass="58748">MKKSIFGLLASLCVYALSFSAHAAWNADWATQQKITIDTAPVKEAVNQAPVLVRLHSGNFDFTGANVDGSDLRFIAADDKTELKFQLEKYDAVNELAIAWVLLPQLSAANKDLSINLYSGNEGGKAASDASVLNATNLLARFSFAEAGLLKDSGPNQLTASGLITVQKAGLIAESAQLNGSALTVNLPAAPDVVAGTTWSVWFKPASLPQTGVLFKSGNISLQVEGSALTLQAGSTKTPAGELKASAWQHIALVLQNGKAMVYLNGNEVAQQALTDAKPDNAFSLGEGLTAEVDELQLAATARSASWLLLAAQTQGAETSLVKVTPAGEAEGEEEGEANYMGILINSLTLDAKVVIAILAVMFAISVWVMGSKARLVSRTDKDNSLFLKRFQQVQGKDLLSLDSSGNYTHSTLFGLYKAGLREIKKREIDGHISLGGASIDAIKAAVDADLVRETQRMNSMMVLLTIAISGGPFLGLLGTVVGVMITFAAIAAAGDVNVNAIAPGIAAALLATVAGLAVAIPALFGYNYLASRVKNITIAMQIFVDEFITRTAELYGKE</sequence>
<comment type="caution">
    <text evidence="11">The sequence shown here is derived from an EMBL/GenBank/DDBJ whole genome shotgun (WGS) entry which is preliminary data.</text>
</comment>
<evidence type="ECO:0000259" key="10">
    <source>
        <dbReference type="Pfam" id="PF10102"/>
    </source>
</evidence>
<accession>A0ABT9JUG6</accession>
<dbReference type="Gene3D" id="2.60.120.200">
    <property type="match status" value="1"/>
</dbReference>
<evidence type="ECO:0000259" key="9">
    <source>
        <dbReference type="Pfam" id="PF01618"/>
    </source>
</evidence>
<comment type="subcellular location">
    <subcellularLocation>
        <location evidence="1">Cell membrane</location>
        <topology evidence="1">Multi-pass membrane protein</topology>
    </subcellularLocation>
    <subcellularLocation>
        <location evidence="6">Membrane</location>
        <topology evidence="6">Multi-pass membrane protein</topology>
    </subcellularLocation>
</comment>
<evidence type="ECO:0000256" key="5">
    <source>
        <dbReference type="ARBA" id="ARBA00023136"/>
    </source>
</evidence>
<feature type="transmembrane region" description="Helical" evidence="7">
    <location>
        <begin position="462"/>
        <end position="495"/>
    </location>
</feature>
<evidence type="ECO:0000313" key="12">
    <source>
        <dbReference type="Proteomes" id="UP001225906"/>
    </source>
</evidence>
<protein>
    <submittedName>
        <fullName evidence="11">DUF2341 domain-containing protein</fullName>
    </submittedName>
</protein>
<keyword evidence="4 7" id="KW-1133">Transmembrane helix</keyword>
<evidence type="ECO:0000256" key="1">
    <source>
        <dbReference type="ARBA" id="ARBA00004651"/>
    </source>
</evidence>
<keyword evidence="8" id="KW-0732">Signal</keyword>
<dbReference type="Pfam" id="PF01618">
    <property type="entry name" value="MotA_ExbB"/>
    <property type="match status" value="1"/>
</dbReference>
<dbReference type="InterPro" id="IPR002898">
    <property type="entry name" value="MotA_ExbB_proton_chnl"/>
</dbReference>
<reference evidence="12" key="1">
    <citation type="journal article" date="2019" name="Int. J. Syst. Evol. Microbiol.">
        <title>The Global Catalogue of Microorganisms (GCM) 10K type strain sequencing project: providing services to taxonomists for standard genome sequencing and annotation.</title>
        <authorList>
            <consortium name="The Broad Institute Genomics Platform"/>
            <consortium name="The Broad Institute Genome Sequencing Center for Infectious Disease"/>
            <person name="Wu L."/>
            <person name="Ma J."/>
        </authorList>
    </citation>
    <scope>NUCLEOTIDE SEQUENCE [LARGE SCALE GENOMIC DNA]</scope>
    <source>
        <strain evidence="12">VKM B-3159</strain>
    </source>
</reference>
<feature type="domain" description="DUF2341" evidence="10">
    <location>
        <begin position="68"/>
        <end position="131"/>
    </location>
</feature>
<keyword evidence="5 7" id="KW-0472">Membrane</keyword>
<keyword evidence="6" id="KW-0653">Protein transport</keyword>
<dbReference type="Pfam" id="PF13385">
    <property type="entry name" value="Laminin_G_3"/>
    <property type="match status" value="1"/>
</dbReference>
<dbReference type="PANTHER" id="PTHR30625:SF3">
    <property type="entry name" value="TOL-PAL SYSTEM PROTEIN TOLQ"/>
    <property type="match status" value="1"/>
</dbReference>